<comment type="caution">
    <text evidence="2">The sequence shown here is derived from an EMBL/GenBank/DDBJ whole genome shotgun (WGS) entry which is preliminary data.</text>
</comment>
<organism evidence="2 4">
    <name type="scientific">Cucumis melo var. makuwa</name>
    <name type="common">Oriental melon</name>
    <dbReference type="NCBI Taxonomy" id="1194695"/>
    <lineage>
        <taxon>Eukaryota</taxon>
        <taxon>Viridiplantae</taxon>
        <taxon>Streptophyta</taxon>
        <taxon>Embryophyta</taxon>
        <taxon>Tracheophyta</taxon>
        <taxon>Spermatophyta</taxon>
        <taxon>Magnoliopsida</taxon>
        <taxon>eudicotyledons</taxon>
        <taxon>Gunneridae</taxon>
        <taxon>Pentapetalae</taxon>
        <taxon>rosids</taxon>
        <taxon>fabids</taxon>
        <taxon>Cucurbitales</taxon>
        <taxon>Cucurbitaceae</taxon>
        <taxon>Benincaseae</taxon>
        <taxon>Cucumis</taxon>
    </lineage>
</organism>
<dbReference type="EMBL" id="SSTD01000651">
    <property type="protein sequence ID" value="TYK30342.1"/>
    <property type="molecule type" value="Genomic_DNA"/>
</dbReference>
<evidence type="ECO:0000313" key="2">
    <source>
        <dbReference type="EMBL" id="KAA0032784.1"/>
    </source>
</evidence>
<feature type="compositionally biased region" description="Polar residues" evidence="1">
    <location>
        <begin position="17"/>
        <end position="40"/>
    </location>
</feature>
<feature type="region of interest" description="Disordered" evidence="1">
    <location>
        <begin position="1"/>
        <end position="55"/>
    </location>
</feature>
<dbReference type="AlphaFoldDB" id="A0A5A7SNL1"/>
<dbReference type="Proteomes" id="UP000321947">
    <property type="component" value="Unassembled WGS sequence"/>
</dbReference>
<evidence type="ECO:0000313" key="5">
    <source>
        <dbReference type="Proteomes" id="UP000321947"/>
    </source>
</evidence>
<evidence type="ECO:0000256" key="1">
    <source>
        <dbReference type="SAM" id="MobiDB-lite"/>
    </source>
</evidence>
<name>A0A5A7SNL1_CUCMM</name>
<reference evidence="4 5" key="1">
    <citation type="submission" date="2019-08" db="EMBL/GenBank/DDBJ databases">
        <title>Draft genome sequences of two oriental melons (Cucumis melo L. var makuwa).</title>
        <authorList>
            <person name="Kwon S.-Y."/>
        </authorList>
    </citation>
    <scope>NUCLEOTIDE SEQUENCE [LARGE SCALE GENOMIC DNA]</scope>
    <source>
        <strain evidence="5">cv. Chang Bougi</strain>
        <strain evidence="4">cv. SW 3</strain>
        <tissue evidence="2">Leaf</tissue>
    </source>
</reference>
<proteinExistence type="predicted"/>
<dbReference type="Proteomes" id="UP000321393">
    <property type="component" value="Unassembled WGS sequence"/>
</dbReference>
<accession>A0A5A7SNL1</accession>
<gene>
    <name evidence="3" type="ORF">E5676_scaffold575G00040</name>
    <name evidence="2" type="ORF">E6C27_scaffold708G00310</name>
</gene>
<dbReference type="EMBL" id="SSTE01021217">
    <property type="protein sequence ID" value="KAA0032784.1"/>
    <property type="molecule type" value="Genomic_DNA"/>
</dbReference>
<evidence type="ECO:0000313" key="3">
    <source>
        <dbReference type="EMBL" id="TYK30342.1"/>
    </source>
</evidence>
<sequence length="155" mass="17433">MAPMDQTVQIHEVPPSISISSDLERCTYQSSDPGGYTYQSSDHEEGTYQSSDPEGCTYQSRNLEGHRACKCERKRLRWLDEQGDQLGKLASLRRKIGSGMEMEESATRLTEGSNDRRMTVLQGEMMSNDRSGLPVFTTVMAEEGEEKGWRRAAAM</sequence>
<protein>
    <submittedName>
        <fullName evidence="2">NBS-LRR type resistance protein</fullName>
    </submittedName>
</protein>
<evidence type="ECO:0000313" key="4">
    <source>
        <dbReference type="Proteomes" id="UP000321393"/>
    </source>
</evidence>